<name>A0A0E9UKH5_ANGAN</name>
<protein>
    <submittedName>
        <fullName evidence="1">Uncharacterized protein</fullName>
    </submittedName>
</protein>
<sequence>MICGWTPVSHSHYTPQQLKVCKPHHTFSLTQHFVSTPMTCCSWTHGLNKINTIKTSQQ</sequence>
<reference evidence="1" key="2">
    <citation type="journal article" date="2015" name="Fish Shellfish Immunol.">
        <title>Early steps in the European eel (Anguilla anguilla)-Vibrio vulnificus interaction in the gills: Role of the RtxA13 toxin.</title>
        <authorList>
            <person name="Callol A."/>
            <person name="Pajuelo D."/>
            <person name="Ebbesson L."/>
            <person name="Teles M."/>
            <person name="MacKenzie S."/>
            <person name="Amaro C."/>
        </authorList>
    </citation>
    <scope>NUCLEOTIDE SEQUENCE</scope>
</reference>
<proteinExistence type="predicted"/>
<reference evidence="1" key="1">
    <citation type="submission" date="2014-11" db="EMBL/GenBank/DDBJ databases">
        <authorList>
            <person name="Amaro Gonzalez C."/>
        </authorList>
    </citation>
    <scope>NUCLEOTIDE SEQUENCE</scope>
</reference>
<evidence type="ECO:0000313" key="1">
    <source>
        <dbReference type="EMBL" id="JAH66302.1"/>
    </source>
</evidence>
<dbReference type="EMBL" id="GBXM01042275">
    <property type="protein sequence ID" value="JAH66302.1"/>
    <property type="molecule type" value="Transcribed_RNA"/>
</dbReference>
<accession>A0A0E9UKH5</accession>
<organism evidence="1">
    <name type="scientific">Anguilla anguilla</name>
    <name type="common">European freshwater eel</name>
    <name type="synonym">Muraena anguilla</name>
    <dbReference type="NCBI Taxonomy" id="7936"/>
    <lineage>
        <taxon>Eukaryota</taxon>
        <taxon>Metazoa</taxon>
        <taxon>Chordata</taxon>
        <taxon>Craniata</taxon>
        <taxon>Vertebrata</taxon>
        <taxon>Euteleostomi</taxon>
        <taxon>Actinopterygii</taxon>
        <taxon>Neopterygii</taxon>
        <taxon>Teleostei</taxon>
        <taxon>Anguilliformes</taxon>
        <taxon>Anguillidae</taxon>
        <taxon>Anguilla</taxon>
    </lineage>
</organism>
<dbReference type="AlphaFoldDB" id="A0A0E9UKH5"/>